<sequence length="99" mass="11482">MEMLKEIHDFFMGIPRPPYLVSAAIKDIAEQIALYCSRRRLTSVRPRKLISELFDLAAEVRDGQWSRGAMDTLGRGRRRGGLLGYRRDPRAIGWYEDEL</sequence>
<gene>
    <name evidence="1" type="ORF">Tdes44962_MAKER07332</name>
</gene>
<name>A0A9W7SZW2_9PEZI</name>
<dbReference type="Proteomes" id="UP001138500">
    <property type="component" value="Unassembled WGS sequence"/>
</dbReference>
<keyword evidence="2" id="KW-1185">Reference proteome</keyword>
<reference evidence="1 2" key="1">
    <citation type="journal article" date="2018" name="IMA Fungus">
        <title>IMA Genome-F 10: Nine draft genome sequences of Claviceps purpurea s.lat., including C. arundinis, C. humidiphila, and C. cf. spartinae, pseudomolecules for the pitch canker pathogen Fusarium circinatum, draft genome of Davidsoniella eucalypti, Grosmannia galeiformis, Quambalaria eucalypti, and Teratosphaeria destructans.</title>
        <authorList>
            <person name="Wingfield B.D."/>
            <person name="Liu M."/>
            <person name="Nguyen H.D."/>
            <person name="Lane F.A."/>
            <person name="Morgan S.W."/>
            <person name="De Vos L."/>
            <person name="Wilken P.M."/>
            <person name="Duong T.A."/>
            <person name="Aylward J."/>
            <person name="Coetzee M.P."/>
            <person name="Dadej K."/>
            <person name="De Beer Z.W."/>
            <person name="Findlay W."/>
            <person name="Havenga M."/>
            <person name="Kolarik M."/>
            <person name="Menzies J.G."/>
            <person name="Naidoo K."/>
            <person name="Pochopski O."/>
            <person name="Shoukouhi P."/>
            <person name="Santana Q.C."/>
            <person name="Seifert K.A."/>
            <person name="Soal N."/>
            <person name="Steenkamp E.T."/>
            <person name="Tatham C.T."/>
            <person name="van der Nest M.A."/>
            <person name="Wingfield M.J."/>
        </authorList>
    </citation>
    <scope>NUCLEOTIDE SEQUENCE [LARGE SCALE GENOMIC DNA]</scope>
    <source>
        <strain evidence="1">CMW44962</strain>
    </source>
</reference>
<accession>A0A9W7SZW2</accession>
<reference evidence="1 2" key="2">
    <citation type="journal article" date="2021" name="Curr. Genet.">
        <title>Genetic response to nitrogen starvation in the aggressive Eucalyptus foliar pathogen Teratosphaeria destructans.</title>
        <authorList>
            <person name="Havenga M."/>
            <person name="Wingfield B.D."/>
            <person name="Wingfield M.J."/>
            <person name="Dreyer L.L."/>
            <person name="Roets F."/>
            <person name="Aylward J."/>
        </authorList>
    </citation>
    <scope>NUCLEOTIDE SEQUENCE [LARGE SCALE GENOMIC DNA]</scope>
    <source>
        <strain evidence="1">CMW44962</strain>
    </source>
</reference>
<evidence type="ECO:0000313" key="2">
    <source>
        <dbReference type="Proteomes" id="UP001138500"/>
    </source>
</evidence>
<evidence type="ECO:0000313" key="1">
    <source>
        <dbReference type="EMBL" id="KAH9844508.1"/>
    </source>
</evidence>
<organism evidence="1 2">
    <name type="scientific">Teratosphaeria destructans</name>
    <dbReference type="NCBI Taxonomy" id="418781"/>
    <lineage>
        <taxon>Eukaryota</taxon>
        <taxon>Fungi</taxon>
        <taxon>Dikarya</taxon>
        <taxon>Ascomycota</taxon>
        <taxon>Pezizomycotina</taxon>
        <taxon>Dothideomycetes</taxon>
        <taxon>Dothideomycetidae</taxon>
        <taxon>Mycosphaerellales</taxon>
        <taxon>Teratosphaeriaceae</taxon>
        <taxon>Teratosphaeria</taxon>
    </lineage>
</organism>
<protein>
    <submittedName>
        <fullName evidence="1">Uncharacterized protein</fullName>
    </submittedName>
</protein>
<proteinExistence type="predicted"/>
<dbReference type="AlphaFoldDB" id="A0A9W7SZW2"/>
<comment type="caution">
    <text evidence="1">The sequence shown here is derived from an EMBL/GenBank/DDBJ whole genome shotgun (WGS) entry which is preliminary data.</text>
</comment>
<dbReference type="EMBL" id="RIBY02000324">
    <property type="protein sequence ID" value="KAH9844508.1"/>
    <property type="molecule type" value="Genomic_DNA"/>
</dbReference>